<keyword evidence="3" id="KW-0863">Zinc-finger</keyword>
<dbReference type="InterPro" id="IPR028158">
    <property type="entry name" value="RPA_interact_N_dom"/>
</dbReference>
<proteinExistence type="predicted"/>
<sequence>MANLLLSPTMSAKLKNRESARKLKNGSPKLQEVLRQRCRDQMRQKRGQLFNKGRIGLDDDEHVHEVLTEIVRRELSSLGTSNWSNSSSPQDLLDPDEALDIEKEMLEEQESWIMEEYERLVQNEEEMLALFAEEGLSEQVICPICQRAALSDVRDAIVCNFCGLTLPSVVSVNDLGRIINENVNAHAETCSELPGFSVVPENNNNSLYLVCQRCGTLSVII</sequence>
<dbReference type="PANTHER" id="PTHR31742:SF1">
    <property type="entry name" value="RPA-INTERACTING PROTEIN"/>
    <property type="match status" value="1"/>
</dbReference>
<evidence type="ECO:0000256" key="2">
    <source>
        <dbReference type="ARBA" id="ARBA00022723"/>
    </source>
</evidence>
<keyword evidence="5" id="KW-0539">Nucleus</keyword>
<dbReference type="InterPro" id="IPR028156">
    <property type="entry name" value="RIP"/>
</dbReference>
<evidence type="ECO:0000313" key="9">
    <source>
        <dbReference type="Proteomes" id="UP000829291"/>
    </source>
</evidence>
<evidence type="ECO:0000259" key="7">
    <source>
        <dbReference type="Pfam" id="PF14766"/>
    </source>
</evidence>
<evidence type="ECO:0000313" key="10">
    <source>
        <dbReference type="RefSeq" id="XP_015524860.1"/>
    </source>
</evidence>
<dbReference type="GO" id="GO:0005634">
    <property type="term" value="C:nucleus"/>
    <property type="evidence" value="ECO:0007669"/>
    <property type="project" value="UniProtKB-SubCell"/>
</dbReference>
<dbReference type="Pfam" id="PF14766">
    <property type="entry name" value="RPA_interact_N"/>
    <property type="match status" value="1"/>
</dbReference>
<dbReference type="FunCoup" id="A0A6J0CEN9">
    <property type="interactions" value="940"/>
</dbReference>
<feature type="region of interest" description="Disordered" evidence="6">
    <location>
        <begin position="1"/>
        <end position="28"/>
    </location>
</feature>
<keyword evidence="9" id="KW-1185">Reference proteome</keyword>
<reference evidence="10" key="1">
    <citation type="submission" date="2025-08" db="UniProtKB">
        <authorList>
            <consortium name="RefSeq"/>
        </authorList>
    </citation>
    <scope>IDENTIFICATION</scope>
    <source>
        <tissue evidence="10">Thorax and Abdomen</tissue>
    </source>
</reference>
<evidence type="ECO:0000259" key="8">
    <source>
        <dbReference type="Pfam" id="PF14768"/>
    </source>
</evidence>
<dbReference type="Proteomes" id="UP000829291">
    <property type="component" value="Chromosome 5"/>
</dbReference>
<feature type="compositionally biased region" description="Polar residues" evidence="6">
    <location>
        <begin position="1"/>
        <end position="10"/>
    </location>
</feature>
<comment type="subcellular location">
    <subcellularLocation>
        <location evidence="1">Nucleus</location>
    </subcellularLocation>
</comment>
<keyword evidence="4" id="KW-0862">Zinc</keyword>
<dbReference type="GO" id="GO:0008270">
    <property type="term" value="F:zinc ion binding"/>
    <property type="evidence" value="ECO:0007669"/>
    <property type="project" value="UniProtKB-KW"/>
</dbReference>
<dbReference type="AlphaFoldDB" id="A0A6J0CEN9"/>
<evidence type="ECO:0000256" key="6">
    <source>
        <dbReference type="SAM" id="MobiDB-lite"/>
    </source>
</evidence>
<organism evidence="10">
    <name type="scientific">Neodiprion lecontei</name>
    <name type="common">Redheaded pine sawfly</name>
    <dbReference type="NCBI Taxonomy" id="441921"/>
    <lineage>
        <taxon>Eukaryota</taxon>
        <taxon>Metazoa</taxon>
        <taxon>Ecdysozoa</taxon>
        <taxon>Arthropoda</taxon>
        <taxon>Hexapoda</taxon>
        <taxon>Insecta</taxon>
        <taxon>Pterygota</taxon>
        <taxon>Neoptera</taxon>
        <taxon>Endopterygota</taxon>
        <taxon>Hymenoptera</taxon>
        <taxon>Tenthredinoidea</taxon>
        <taxon>Diprionidae</taxon>
        <taxon>Diprioninae</taxon>
        <taxon>Neodiprion</taxon>
    </lineage>
</organism>
<dbReference type="OrthoDB" id="435311at2759"/>
<dbReference type="GO" id="GO:0006606">
    <property type="term" value="P:protein import into nucleus"/>
    <property type="evidence" value="ECO:0007669"/>
    <property type="project" value="TreeGrafter"/>
</dbReference>
<feature type="domain" description="RPA-interacting protein N-terminal" evidence="7">
    <location>
        <begin position="23"/>
        <end position="56"/>
    </location>
</feature>
<name>A0A6J0CEN9_NEOLC</name>
<accession>A0A6J0CEN9</accession>
<dbReference type="Pfam" id="PF14768">
    <property type="entry name" value="RPA_interact_C"/>
    <property type="match status" value="1"/>
</dbReference>
<dbReference type="PANTHER" id="PTHR31742">
    <property type="entry name" value="RPA-INTERACTING PROTEIN RPAIN"/>
    <property type="match status" value="1"/>
</dbReference>
<dbReference type="RefSeq" id="XP_015524860.1">
    <property type="nucleotide sequence ID" value="XM_015669374.2"/>
</dbReference>
<dbReference type="GeneID" id="107228032"/>
<evidence type="ECO:0000256" key="5">
    <source>
        <dbReference type="ARBA" id="ARBA00023242"/>
    </source>
</evidence>
<dbReference type="KEGG" id="nlo:107228032"/>
<evidence type="ECO:0000256" key="4">
    <source>
        <dbReference type="ARBA" id="ARBA00022833"/>
    </source>
</evidence>
<evidence type="ECO:0000256" key="3">
    <source>
        <dbReference type="ARBA" id="ARBA00022771"/>
    </source>
</evidence>
<feature type="domain" description="RPA-interacting protein C-terminal" evidence="8">
    <location>
        <begin position="141"/>
        <end position="218"/>
    </location>
</feature>
<gene>
    <name evidence="10" type="primary">LOC107228032</name>
</gene>
<dbReference type="InParanoid" id="A0A6J0CEN9"/>
<dbReference type="InterPro" id="IPR028159">
    <property type="entry name" value="RPA_interact_C_dom"/>
</dbReference>
<keyword evidence="2" id="KW-0479">Metal-binding</keyword>
<protein>
    <submittedName>
        <fullName evidence="10">RPA-interacting protein</fullName>
    </submittedName>
</protein>
<evidence type="ECO:0000256" key="1">
    <source>
        <dbReference type="ARBA" id="ARBA00004123"/>
    </source>
</evidence>